<dbReference type="PROSITE" id="PS00036">
    <property type="entry name" value="BZIP_BASIC"/>
    <property type="match status" value="1"/>
</dbReference>
<dbReference type="GO" id="GO:0046982">
    <property type="term" value="F:protein heterodimerization activity"/>
    <property type="evidence" value="ECO:0007669"/>
    <property type="project" value="UniProtKB-ARBA"/>
</dbReference>
<protein>
    <recommendedName>
        <fullName evidence="6">BZIP domain-containing protein</fullName>
    </recommendedName>
</protein>
<dbReference type="EMBL" id="CAKMRJ010000001">
    <property type="protein sequence ID" value="CAH1413602.1"/>
    <property type="molecule type" value="Genomic_DNA"/>
</dbReference>
<evidence type="ECO:0000256" key="1">
    <source>
        <dbReference type="ARBA" id="ARBA00004123"/>
    </source>
</evidence>
<dbReference type="GO" id="GO:0003700">
    <property type="term" value="F:DNA-binding transcription factor activity"/>
    <property type="evidence" value="ECO:0007669"/>
    <property type="project" value="InterPro"/>
</dbReference>
<dbReference type="Proteomes" id="UP001157418">
    <property type="component" value="Unassembled WGS sequence"/>
</dbReference>
<dbReference type="PANTHER" id="PTHR45764:SF71">
    <property type="entry name" value="BASIC-LEUCINE ZIPPER DOMAIN-CONTAINING PROTEIN-RELATED"/>
    <property type="match status" value="1"/>
</dbReference>
<dbReference type="PROSITE" id="PS50217">
    <property type="entry name" value="BZIP"/>
    <property type="match status" value="1"/>
</dbReference>
<dbReference type="InterPro" id="IPR046347">
    <property type="entry name" value="bZIP_sf"/>
</dbReference>
<gene>
    <name evidence="7" type="ORF">LVIROSA_LOCUS1559</name>
</gene>
<dbReference type="AlphaFoldDB" id="A0AAU9LGT0"/>
<accession>A0AAU9LGT0</accession>
<evidence type="ECO:0000256" key="2">
    <source>
        <dbReference type="ARBA" id="ARBA00023015"/>
    </source>
</evidence>
<keyword evidence="8" id="KW-1185">Reference proteome</keyword>
<dbReference type="PANTHER" id="PTHR45764">
    <property type="entry name" value="BZIP TRANSCRIPTION FACTOR 44"/>
    <property type="match status" value="1"/>
</dbReference>
<dbReference type="CDD" id="cd14702">
    <property type="entry name" value="bZIP_plant_GBF1"/>
    <property type="match status" value="1"/>
</dbReference>
<dbReference type="GO" id="GO:0005634">
    <property type="term" value="C:nucleus"/>
    <property type="evidence" value="ECO:0007669"/>
    <property type="project" value="UniProtKB-SubCell"/>
</dbReference>
<feature type="domain" description="BZIP" evidence="6">
    <location>
        <begin position="68"/>
        <end position="108"/>
    </location>
</feature>
<comment type="caution">
    <text evidence="7">The sequence shown here is derived from an EMBL/GenBank/DDBJ whole genome shotgun (WGS) entry which is preliminary data.</text>
</comment>
<name>A0AAU9LGT0_9ASTR</name>
<keyword evidence="3" id="KW-0238">DNA-binding</keyword>
<organism evidence="7 8">
    <name type="scientific">Lactuca virosa</name>
    <dbReference type="NCBI Taxonomy" id="75947"/>
    <lineage>
        <taxon>Eukaryota</taxon>
        <taxon>Viridiplantae</taxon>
        <taxon>Streptophyta</taxon>
        <taxon>Embryophyta</taxon>
        <taxon>Tracheophyta</taxon>
        <taxon>Spermatophyta</taxon>
        <taxon>Magnoliopsida</taxon>
        <taxon>eudicotyledons</taxon>
        <taxon>Gunneridae</taxon>
        <taxon>Pentapetalae</taxon>
        <taxon>asterids</taxon>
        <taxon>campanulids</taxon>
        <taxon>Asterales</taxon>
        <taxon>Asteraceae</taxon>
        <taxon>Cichorioideae</taxon>
        <taxon>Cichorieae</taxon>
        <taxon>Lactucinae</taxon>
        <taxon>Lactuca</taxon>
    </lineage>
</organism>
<dbReference type="InterPro" id="IPR045314">
    <property type="entry name" value="bZIP_plant_GBF1"/>
</dbReference>
<sequence>MIMSPVISEALLSGYTTNSATLRRRTHLVQSFSTVFRFMINMAACGVTKFTESTQTLVLVSNDNHDSVSKKQKRTISNRESARKSRIRKKKHMDDLVRQVSQLVSDNKCMAINLKDTTQMFIKMDSDNSVLKAQLAELTHQFESLNEISNGFNLLMNDDHENEAWCGW</sequence>
<dbReference type="GO" id="GO:0000976">
    <property type="term" value="F:transcription cis-regulatory region binding"/>
    <property type="evidence" value="ECO:0007669"/>
    <property type="project" value="TreeGrafter"/>
</dbReference>
<keyword evidence="4" id="KW-0804">Transcription</keyword>
<evidence type="ECO:0000256" key="5">
    <source>
        <dbReference type="ARBA" id="ARBA00023242"/>
    </source>
</evidence>
<dbReference type="SUPFAM" id="SSF57959">
    <property type="entry name" value="Leucine zipper domain"/>
    <property type="match status" value="1"/>
</dbReference>
<keyword evidence="2" id="KW-0805">Transcription regulation</keyword>
<evidence type="ECO:0000313" key="8">
    <source>
        <dbReference type="Proteomes" id="UP001157418"/>
    </source>
</evidence>
<dbReference type="FunFam" id="1.20.5.170:FF:000020">
    <property type="entry name" value="BZIP transcription factor"/>
    <property type="match status" value="1"/>
</dbReference>
<dbReference type="Pfam" id="PF00170">
    <property type="entry name" value="bZIP_1"/>
    <property type="match status" value="1"/>
</dbReference>
<reference evidence="7 8" key="1">
    <citation type="submission" date="2022-01" db="EMBL/GenBank/DDBJ databases">
        <authorList>
            <person name="Xiong W."/>
            <person name="Schranz E."/>
        </authorList>
    </citation>
    <scope>NUCLEOTIDE SEQUENCE [LARGE SCALE GENOMIC DNA]</scope>
</reference>
<dbReference type="GO" id="GO:0045893">
    <property type="term" value="P:positive regulation of DNA-templated transcription"/>
    <property type="evidence" value="ECO:0007669"/>
    <property type="project" value="TreeGrafter"/>
</dbReference>
<dbReference type="SMART" id="SM00338">
    <property type="entry name" value="BRLZ"/>
    <property type="match status" value="1"/>
</dbReference>
<dbReference type="InterPro" id="IPR004827">
    <property type="entry name" value="bZIP"/>
</dbReference>
<proteinExistence type="predicted"/>
<dbReference type="Gene3D" id="1.20.5.170">
    <property type="match status" value="1"/>
</dbReference>
<evidence type="ECO:0000259" key="6">
    <source>
        <dbReference type="PROSITE" id="PS50217"/>
    </source>
</evidence>
<comment type="subcellular location">
    <subcellularLocation>
        <location evidence="1">Nucleus</location>
    </subcellularLocation>
</comment>
<evidence type="ECO:0000313" key="7">
    <source>
        <dbReference type="EMBL" id="CAH1413602.1"/>
    </source>
</evidence>
<keyword evidence="5" id="KW-0539">Nucleus</keyword>
<evidence type="ECO:0000256" key="3">
    <source>
        <dbReference type="ARBA" id="ARBA00023125"/>
    </source>
</evidence>
<evidence type="ECO:0000256" key="4">
    <source>
        <dbReference type="ARBA" id="ARBA00023163"/>
    </source>
</evidence>